<organism evidence="1 2">
    <name type="scientific">Anaerotruncus massiliensis</name>
    <name type="common">ex Liu et al. 2021</name>
    <dbReference type="NCBI Taxonomy" id="2321404"/>
    <lineage>
        <taxon>Bacteria</taxon>
        <taxon>Bacillati</taxon>
        <taxon>Bacillota</taxon>
        <taxon>Clostridia</taxon>
        <taxon>Eubacteriales</taxon>
        <taxon>Oscillospiraceae</taxon>
        <taxon>Anaerotruncus</taxon>
    </lineage>
</organism>
<comment type="caution">
    <text evidence="1">The sequence shown here is derived from an EMBL/GenBank/DDBJ whole genome shotgun (WGS) entry which is preliminary data.</text>
</comment>
<evidence type="ECO:0000313" key="1">
    <source>
        <dbReference type="EMBL" id="RLL09604.1"/>
    </source>
</evidence>
<dbReference type="RefSeq" id="WP_121587204.1">
    <property type="nucleotide sequence ID" value="NZ_RCHT01000020.1"/>
</dbReference>
<evidence type="ECO:0000313" key="2">
    <source>
        <dbReference type="Proteomes" id="UP000276301"/>
    </source>
</evidence>
<dbReference type="EMBL" id="RCHT01000020">
    <property type="protein sequence ID" value="RLL09604.1"/>
    <property type="molecule type" value="Genomic_DNA"/>
</dbReference>
<dbReference type="AlphaFoldDB" id="A0A498CTQ2"/>
<gene>
    <name evidence="1" type="ORF">D4A47_10155</name>
</gene>
<evidence type="ECO:0008006" key="3">
    <source>
        <dbReference type="Google" id="ProtNLM"/>
    </source>
</evidence>
<protein>
    <recommendedName>
        <fullName evidence="3">DUF1450 domain-containing protein</fullName>
    </recommendedName>
</protein>
<reference evidence="1 2" key="1">
    <citation type="submission" date="2018-10" db="EMBL/GenBank/DDBJ databases">
        <title>Anaerotruncus faecis sp. nov., isolated from human feces.</title>
        <authorList>
            <person name="Wang Y.-J."/>
        </authorList>
    </citation>
    <scope>NUCLEOTIDE SEQUENCE [LARGE SCALE GENOMIC DNA]</scope>
    <source>
        <strain evidence="1 2">22A2-44</strain>
    </source>
</reference>
<accession>A0A498CTQ2</accession>
<dbReference type="Proteomes" id="UP000276301">
    <property type="component" value="Unassembled WGS sequence"/>
</dbReference>
<name>A0A498CTQ2_9FIRM</name>
<proteinExistence type="predicted"/>
<sequence>MTVAVKYCGGCNPRYERTELAERLRADFPGVRIVRAEEPADVAAIICGCPAACASRAGLTARLGAVVLTSSADYDRLLRPLLAAQSDKE</sequence>
<keyword evidence="2" id="KW-1185">Reference proteome</keyword>